<organism evidence="1">
    <name type="scientific">uncultured organism</name>
    <dbReference type="NCBI Taxonomy" id="155900"/>
    <lineage>
        <taxon>unclassified sequences</taxon>
        <taxon>environmental samples</taxon>
    </lineage>
</organism>
<evidence type="ECO:0000313" key="1">
    <source>
        <dbReference type="EMBL" id="QEA03958.1"/>
    </source>
</evidence>
<gene>
    <name evidence="1" type="ORF">KBTEX_00259</name>
</gene>
<proteinExistence type="predicted"/>
<accession>A0A5B8R7H6</accession>
<reference evidence="1" key="1">
    <citation type="submission" date="2019-06" db="EMBL/GenBank/DDBJ databases">
        <authorList>
            <person name="Murdoch R.W."/>
            <person name="Fathepure B."/>
        </authorList>
    </citation>
    <scope>NUCLEOTIDE SEQUENCE</scope>
</reference>
<dbReference type="EMBL" id="MN079077">
    <property type="protein sequence ID" value="QEA03958.1"/>
    <property type="molecule type" value="Genomic_DNA"/>
</dbReference>
<dbReference type="AlphaFoldDB" id="A0A5B8R7H6"/>
<protein>
    <submittedName>
        <fullName evidence="1">Uncharacterized protein</fullName>
    </submittedName>
</protein>
<name>A0A5B8R7H6_9ZZZZ</name>
<sequence>MHRILLSLVLAAAGFLATGSAAYAGVPNSWVPKETHHYDDEKTEDEAFASVEWTFGKSVLPEIAVGFRSVKVQSDGDVFGGQASLSFDLAEMGMGKFKLQAVQGDENAQLQLGTGYSIARSNFLITGGVQGNHVFGGADYLFGTGWQAVGGFNTIGNYDPPEGASVRSCPDGYTDASSDFCAPDGFFGME</sequence>